<keyword evidence="3" id="KW-1185">Reference proteome</keyword>
<feature type="non-terminal residue" evidence="2">
    <location>
        <position position="86"/>
    </location>
</feature>
<reference evidence="2 3" key="1">
    <citation type="submission" date="2024-04" db="EMBL/GenBank/DDBJ databases">
        <authorList>
            <person name="Rising A."/>
            <person name="Reimegard J."/>
            <person name="Sonavane S."/>
            <person name="Akerstrom W."/>
            <person name="Nylinder S."/>
            <person name="Hedman E."/>
            <person name="Kallberg Y."/>
        </authorList>
    </citation>
    <scope>NUCLEOTIDE SEQUENCE [LARGE SCALE GENOMIC DNA]</scope>
</reference>
<feature type="compositionally biased region" description="Polar residues" evidence="1">
    <location>
        <begin position="62"/>
        <end position="76"/>
    </location>
</feature>
<protein>
    <submittedName>
        <fullName evidence="2">Uncharacterized protein</fullName>
    </submittedName>
</protein>
<evidence type="ECO:0000256" key="1">
    <source>
        <dbReference type="SAM" id="MobiDB-lite"/>
    </source>
</evidence>
<dbReference type="AlphaFoldDB" id="A0AAV1ZLE2"/>
<name>A0AAV1ZLE2_9ARAC</name>
<dbReference type="Proteomes" id="UP001497382">
    <property type="component" value="Unassembled WGS sequence"/>
</dbReference>
<sequence>MLKGNTGHLKVTSNSEILNPKCKMFSMQKISTYFLIFMYCIQVSLQVEVISTPTKEIGRFNFGSQNKDSDGFSSHISRAEERKISP</sequence>
<evidence type="ECO:0000313" key="2">
    <source>
        <dbReference type="EMBL" id="CAL1271104.1"/>
    </source>
</evidence>
<organism evidence="2 3">
    <name type="scientific">Larinioides sclopetarius</name>
    <dbReference type="NCBI Taxonomy" id="280406"/>
    <lineage>
        <taxon>Eukaryota</taxon>
        <taxon>Metazoa</taxon>
        <taxon>Ecdysozoa</taxon>
        <taxon>Arthropoda</taxon>
        <taxon>Chelicerata</taxon>
        <taxon>Arachnida</taxon>
        <taxon>Araneae</taxon>
        <taxon>Araneomorphae</taxon>
        <taxon>Entelegynae</taxon>
        <taxon>Araneoidea</taxon>
        <taxon>Araneidae</taxon>
        <taxon>Larinioides</taxon>
    </lineage>
</organism>
<proteinExistence type="predicted"/>
<feature type="region of interest" description="Disordered" evidence="1">
    <location>
        <begin position="60"/>
        <end position="86"/>
    </location>
</feature>
<evidence type="ECO:0000313" key="3">
    <source>
        <dbReference type="Proteomes" id="UP001497382"/>
    </source>
</evidence>
<dbReference type="EMBL" id="CAXIEN010000052">
    <property type="protein sequence ID" value="CAL1271104.1"/>
    <property type="molecule type" value="Genomic_DNA"/>
</dbReference>
<gene>
    <name evidence="2" type="ORF">LARSCL_LOCUS5652</name>
</gene>
<comment type="caution">
    <text evidence="2">The sequence shown here is derived from an EMBL/GenBank/DDBJ whole genome shotgun (WGS) entry which is preliminary data.</text>
</comment>
<accession>A0AAV1ZLE2</accession>
<feature type="compositionally biased region" description="Basic and acidic residues" evidence="1">
    <location>
        <begin position="77"/>
        <end position="86"/>
    </location>
</feature>